<organism evidence="7 8">
    <name type="scientific">Metabacillus litoralis</name>
    <dbReference type="NCBI Taxonomy" id="152268"/>
    <lineage>
        <taxon>Bacteria</taxon>
        <taxon>Bacillati</taxon>
        <taxon>Bacillota</taxon>
        <taxon>Bacilli</taxon>
        <taxon>Bacillales</taxon>
        <taxon>Bacillaceae</taxon>
        <taxon>Metabacillus</taxon>
    </lineage>
</organism>
<dbReference type="Gene3D" id="3.40.190.10">
    <property type="entry name" value="Periplasmic binding protein-like II"/>
    <property type="match status" value="2"/>
</dbReference>
<gene>
    <name evidence="7" type="ORF">A6K24_03635</name>
</gene>
<dbReference type="InterPro" id="IPR005950">
    <property type="entry name" value="ModA"/>
</dbReference>
<feature type="binding site" evidence="5">
    <location>
        <position position="168"/>
    </location>
    <ligand>
        <name>molybdate</name>
        <dbReference type="ChEBI" id="CHEBI:36264"/>
    </ligand>
</feature>
<dbReference type="PANTHER" id="PTHR30632:SF0">
    <property type="entry name" value="SULFATE-BINDING PROTEIN"/>
    <property type="match status" value="1"/>
</dbReference>
<dbReference type="NCBIfam" id="TIGR01256">
    <property type="entry name" value="modA"/>
    <property type="match status" value="1"/>
</dbReference>
<sequence length="251" mass="27968">MKIKSYLLCFVCFLFTLGCSSTEKPKVELTISAAASLKDALEEIEKQYEQQNEVNLLLNLAASGTLGKQIEQGAPVDVFLSADEETFTNLVNKHLIHEDEAINFLKNELVLIAPKGSKLTSIEDVKTVDKIALGIPETVPAGRYAKEALINLEIWKQIENSVIFAKDVRQVLSYVETGNVSAGVVYKTDAYISDKIKRISTIDSSLHTPIVYPIGVMQTSKHKNEAIDFYHFLQDENAMSIFEKFGFTVID</sequence>
<evidence type="ECO:0000256" key="2">
    <source>
        <dbReference type="ARBA" id="ARBA00022505"/>
    </source>
</evidence>
<keyword evidence="6" id="KW-0175">Coiled coil</keyword>
<evidence type="ECO:0000313" key="7">
    <source>
        <dbReference type="EMBL" id="OAS86614.1"/>
    </source>
</evidence>
<dbReference type="SUPFAM" id="SSF53850">
    <property type="entry name" value="Periplasmic binding protein-like II"/>
    <property type="match status" value="1"/>
</dbReference>
<dbReference type="Pfam" id="PF13531">
    <property type="entry name" value="SBP_bac_11"/>
    <property type="match status" value="1"/>
</dbReference>
<dbReference type="GO" id="GO:1901359">
    <property type="term" value="F:tungstate binding"/>
    <property type="evidence" value="ECO:0007669"/>
    <property type="project" value="UniProtKB-ARBA"/>
</dbReference>
<dbReference type="GO" id="GO:0015689">
    <property type="term" value="P:molybdate ion transport"/>
    <property type="evidence" value="ECO:0007669"/>
    <property type="project" value="InterPro"/>
</dbReference>
<dbReference type="GO" id="GO:0030973">
    <property type="term" value="F:molybdate ion binding"/>
    <property type="evidence" value="ECO:0007669"/>
    <property type="project" value="TreeGrafter"/>
</dbReference>
<accession>A0A179SZ30</accession>
<dbReference type="AlphaFoldDB" id="A0A179SZ30"/>
<dbReference type="InterPro" id="IPR050682">
    <property type="entry name" value="ModA/WtpA"/>
</dbReference>
<name>A0A179SZ30_9BACI</name>
<evidence type="ECO:0000313" key="8">
    <source>
        <dbReference type="Proteomes" id="UP000078534"/>
    </source>
</evidence>
<comment type="similarity">
    <text evidence="1">Belongs to the bacterial solute-binding protein ModA family.</text>
</comment>
<comment type="caution">
    <text evidence="7">The sequence shown here is derived from an EMBL/GenBank/DDBJ whole genome shotgun (WGS) entry which is preliminary data.</text>
</comment>
<dbReference type="FunFam" id="3.40.190.10:FF:000035">
    <property type="entry name" value="Molybdate ABC transporter substrate-binding protein"/>
    <property type="match status" value="1"/>
</dbReference>
<keyword evidence="4" id="KW-0732">Signal</keyword>
<keyword evidence="8" id="KW-1185">Reference proteome</keyword>
<dbReference type="PROSITE" id="PS51257">
    <property type="entry name" value="PROKAR_LIPOPROTEIN"/>
    <property type="match status" value="1"/>
</dbReference>
<reference evidence="8" key="1">
    <citation type="submission" date="2016-04" db="EMBL/GenBank/DDBJ databases">
        <authorList>
            <person name="Lyu Z."/>
            <person name="Lyu W."/>
        </authorList>
    </citation>
    <scope>NUCLEOTIDE SEQUENCE [LARGE SCALE GENOMIC DNA]</scope>
    <source>
        <strain evidence="8">C44</strain>
    </source>
</reference>
<protein>
    <submittedName>
        <fullName evidence="7">Molybdate ABC transporter substrate-binding protein</fullName>
    </submittedName>
</protein>
<dbReference type="CDD" id="cd13537">
    <property type="entry name" value="PBP2_YvgL_like"/>
    <property type="match status" value="1"/>
</dbReference>
<dbReference type="EMBL" id="LWSG01000012">
    <property type="protein sequence ID" value="OAS86614.1"/>
    <property type="molecule type" value="Genomic_DNA"/>
</dbReference>
<dbReference type="GO" id="GO:0046872">
    <property type="term" value="F:metal ion binding"/>
    <property type="evidence" value="ECO:0007669"/>
    <property type="project" value="UniProtKB-KW"/>
</dbReference>
<dbReference type="PANTHER" id="PTHR30632">
    <property type="entry name" value="MOLYBDATE-BINDING PERIPLASMIC PROTEIN"/>
    <property type="match status" value="1"/>
</dbReference>
<dbReference type="RefSeq" id="WP_066330725.1">
    <property type="nucleotide sequence ID" value="NZ_LWSG01000012.1"/>
</dbReference>
<evidence type="ECO:0000256" key="1">
    <source>
        <dbReference type="ARBA" id="ARBA00009175"/>
    </source>
</evidence>
<evidence type="ECO:0000256" key="4">
    <source>
        <dbReference type="ARBA" id="ARBA00022729"/>
    </source>
</evidence>
<dbReference type="InterPro" id="IPR041879">
    <property type="entry name" value="YvgL-like_PBP2"/>
</dbReference>
<feature type="binding site" evidence="5">
    <location>
        <position position="63"/>
    </location>
    <ligand>
        <name>molybdate</name>
        <dbReference type="ChEBI" id="CHEBI:36264"/>
    </ligand>
</feature>
<evidence type="ECO:0000256" key="5">
    <source>
        <dbReference type="PIRSR" id="PIRSR004846-1"/>
    </source>
</evidence>
<feature type="binding site" evidence="5">
    <location>
        <position position="186"/>
    </location>
    <ligand>
        <name>molybdate</name>
        <dbReference type="ChEBI" id="CHEBI:36264"/>
    </ligand>
</feature>
<dbReference type="STRING" id="152268.A6K24_03635"/>
<keyword evidence="3 5" id="KW-0479">Metal-binding</keyword>
<evidence type="ECO:0000256" key="3">
    <source>
        <dbReference type="ARBA" id="ARBA00022723"/>
    </source>
</evidence>
<dbReference type="OrthoDB" id="9785015at2"/>
<keyword evidence="2 5" id="KW-0500">Molybdenum</keyword>
<evidence type="ECO:0000256" key="6">
    <source>
        <dbReference type="SAM" id="Coils"/>
    </source>
</evidence>
<dbReference type="Proteomes" id="UP000078534">
    <property type="component" value="Unassembled WGS sequence"/>
</dbReference>
<feature type="coiled-coil region" evidence="6">
    <location>
        <begin position="27"/>
        <end position="61"/>
    </location>
</feature>
<proteinExistence type="inferred from homology"/>
<feature type="binding site" evidence="5">
    <location>
        <position position="141"/>
    </location>
    <ligand>
        <name>molybdate</name>
        <dbReference type="ChEBI" id="CHEBI:36264"/>
    </ligand>
</feature>
<dbReference type="PIRSF" id="PIRSF004846">
    <property type="entry name" value="ModA"/>
    <property type="match status" value="1"/>
</dbReference>
<feature type="binding site" evidence="5">
    <location>
        <position position="36"/>
    </location>
    <ligand>
        <name>molybdate</name>
        <dbReference type="ChEBI" id="CHEBI:36264"/>
    </ligand>
</feature>